<dbReference type="Proteomes" id="UP001642464">
    <property type="component" value="Unassembled WGS sequence"/>
</dbReference>
<comment type="subcellular location">
    <subcellularLocation>
        <location evidence="1">Nucleus</location>
    </subcellularLocation>
</comment>
<keyword evidence="10" id="KW-1185">Reference proteome</keyword>
<dbReference type="PANTHER" id="PTHR15938">
    <property type="entry name" value="TBP-1 INTERACTING PROTEIN"/>
    <property type="match status" value="1"/>
</dbReference>
<feature type="non-terminal residue" evidence="9">
    <location>
        <position position="1"/>
    </location>
</feature>
<feature type="domain" description="Mei2-like C-terminal RNA recognition motif" evidence="7">
    <location>
        <begin position="276"/>
        <end position="371"/>
    </location>
</feature>
<evidence type="ECO:0000256" key="2">
    <source>
        <dbReference type="ARBA" id="ARBA00007922"/>
    </source>
</evidence>
<evidence type="ECO:0000259" key="8">
    <source>
        <dbReference type="Pfam" id="PF07106"/>
    </source>
</evidence>
<dbReference type="PANTHER" id="PTHR15938:SF0">
    <property type="entry name" value="HOMOLOGOUS-PAIRING PROTEIN 2 HOMOLOG"/>
    <property type="match status" value="1"/>
</dbReference>
<keyword evidence="5" id="KW-0469">Meiosis</keyword>
<feature type="compositionally biased region" description="Basic and acidic residues" evidence="6">
    <location>
        <begin position="144"/>
        <end position="153"/>
    </location>
</feature>
<dbReference type="InterPro" id="IPR036388">
    <property type="entry name" value="WH-like_DNA-bd_sf"/>
</dbReference>
<dbReference type="Gene3D" id="1.10.10.10">
    <property type="entry name" value="Winged helix-like DNA-binding domain superfamily/Winged helix DNA-binding domain"/>
    <property type="match status" value="1"/>
</dbReference>
<dbReference type="InterPro" id="IPR010776">
    <property type="entry name" value="Hop2_WH_dom"/>
</dbReference>
<comment type="caution">
    <text evidence="9">The sequence shown here is derived from an EMBL/GenBank/DDBJ whole genome shotgun (WGS) entry which is preliminary data.</text>
</comment>
<keyword evidence="3" id="KW-0233">DNA recombination</keyword>
<reference evidence="9 10" key="1">
    <citation type="submission" date="2024-02" db="EMBL/GenBank/DDBJ databases">
        <authorList>
            <person name="Chen Y."/>
            <person name="Shah S."/>
            <person name="Dougan E. K."/>
            <person name="Thang M."/>
            <person name="Chan C."/>
        </authorList>
    </citation>
    <scope>NUCLEOTIDE SEQUENCE [LARGE SCALE GENOMIC DNA]</scope>
</reference>
<feature type="compositionally biased region" description="Basic and acidic residues" evidence="6">
    <location>
        <begin position="81"/>
        <end position="96"/>
    </location>
</feature>
<evidence type="ECO:0000256" key="6">
    <source>
        <dbReference type="SAM" id="MobiDB-lite"/>
    </source>
</evidence>
<evidence type="ECO:0000259" key="7">
    <source>
        <dbReference type="Pfam" id="PF04059"/>
    </source>
</evidence>
<dbReference type="SUPFAM" id="SSF54928">
    <property type="entry name" value="RNA-binding domain, RBD"/>
    <property type="match status" value="1"/>
</dbReference>
<dbReference type="Pfam" id="PF07106">
    <property type="entry name" value="WHD_TBPIP"/>
    <property type="match status" value="1"/>
</dbReference>
<dbReference type="InterPro" id="IPR035979">
    <property type="entry name" value="RBD_domain_sf"/>
</dbReference>
<gene>
    <name evidence="9" type="ORF">SCF082_LOCUS51725</name>
</gene>
<evidence type="ECO:0000256" key="4">
    <source>
        <dbReference type="ARBA" id="ARBA00023242"/>
    </source>
</evidence>
<feature type="domain" description="Homologous-pairing protein 2 winged helix" evidence="8">
    <location>
        <begin position="159"/>
        <end position="218"/>
    </location>
</feature>
<evidence type="ECO:0000256" key="5">
    <source>
        <dbReference type="ARBA" id="ARBA00023254"/>
    </source>
</evidence>
<feature type="compositionally biased region" description="Basic residues" evidence="6">
    <location>
        <begin position="71"/>
        <end position="80"/>
    </location>
</feature>
<accession>A0ABP0SGN1</accession>
<feature type="compositionally biased region" description="Low complexity" evidence="6">
    <location>
        <begin position="9"/>
        <end position="24"/>
    </location>
</feature>
<evidence type="ECO:0000256" key="1">
    <source>
        <dbReference type="ARBA" id="ARBA00004123"/>
    </source>
</evidence>
<evidence type="ECO:0000313" key="10">
    <source>
        <dbReference type="Proteomes" id="UP001642464"/>
    </source>
</evidence>
<evidence type="ECO:0000313" key="9">
    <source>
        <dbReference type="EMBL" id="CAK9111435.1"/>
    </source>
</evidence>
<keyword evidence="4" id="KW-0539">Nucleus</keyword>
<proteinExistence type="inferred from homology"/>
<dbReference type="InterPro" id="IPR007201">
    <property type="entry name" value="Mei2-like_Rrm_C"/>
</dbReference>
<protein>
    <submittedName>
        <fullName evidence="9">Protein MEI2-like 3 (OML3) (MEI2-like protein 3)</fullName>
    </submittedName>
</protein>
<feature type="region of interest" description="Disordered" evidence="6">
    <location>
        <begin position="648"/>
        <end position="683"/>
    </location>
</feature>
<evidence type="ECO:0000256" key="3">
    <source>
        <dbReference type="ARBA" id="ARBA00023172"/>
    </source>
</evidence>
<organism evidence="9 10">
    <name type="scientific">Durusdinium trenchii</name>
    <dbReference type="NCBI Taxonomy" id="1381693"/>
    <lineage>
        <taxon>Eukaryota</taxon>
        <taxon>Sar</taxon>
        <taxon>Alveolata</taxon>
        <taxon>Dinophyceae</taxon>
        <taxon>Suessiales</taxon>
        <taxon>Symbiodiniaceae</taxon>
        <taxon>Durusdinium</taxon>
    </lineage>
</organism>
<name>A0ABP0SGN1_9DINO</name>
<dbReference type="EMBL" id="CAXAMM010043729">
    <property type="protein sequence ID" value="CAK9111435.1"/>
    <property type="molecule type" value="Genomic_DNA"/>
</dbReference>
<feature type="region of interest" description="Disordered" evidence="6">
    <location>
        <begin position="1"/>
        <end position="153"/>
    </location>
</feature>
<dbReference type="Pfam" id="PF04059">
    <property type="entry name" value="RRM_2"/>
    <property type="match status" value="1"/>
</dbReference>
<sequence>APAAPTPAAPASAIAAPTSTLPASVGGDDDDEEEMLCAKEPVRPAPTPQRSSTPAPAISAGDVQEKDAKPAKPKVKAKPKAKADPKSESGKAKTEPTKTQTDSEPAIPPVKASEATNAPEELKTLVPTKEPKAGSSQPKAAAKKAPEKGKEKKLTKDEMEVKVLEYMRQQNRPYNAQNVFDNLHGAVPKGSVQTIMESLVTEGKLLIKEYGKIKVFLVSQSLVVGGDDATALQQEVDEASKKRKALGNDLVPGSVTCAGCQSWEGRAWNSHEGSETTVVLTGLPKTLNAEILLGVLDEHFYCCYDYFYLPMDVDKFQSTGLAYINFREHHKAVDCQRFFQGFTTWPGRHHSERTCRAQWSSIQGYEANIEKQMKQNWWKCNLPEDCKPMVFDETGARLPTLDVFPPSEGSDDERGSSSWTKKWYGGSSMLREVDRTERHPGWSNEWRNEEWWQRSEDAQDNYSTSNWRDRNTWENPASSWKSDYNTRSWRWERYRDWDPKIGLEDHDAGWTRRRLDWRGYSRDDPGWTNTPGEASDFSTELKHSVNVAELFPHMVDDASGGADEVEEGTSTSYTAPSQAAVPIQAVLGPPSERAMHRSEIPPEKALLNMPRYECPNCERSFAKWSACQHHILSEASCREVTEHMDPETLQAKCKQAPRDERPRDASGPSDSEESEAAMAMRFQ</sequence>
<comment type="similarity">
    <text evidence="2">Belongs to the HOP2 family.</text>
</comment>